<gene>
    <name evidence="4" type="ORF">SPPYR_2843</name>
</gene>
<dbReference type="PANTHER" id="PTHR47505">
    <property type="entry name" value="DNA UTILIZATION PROTEIN YHGH"/>
    <property type="match status" value="1"/>
</dbReference>
<dbReference type="InterPro" id="IPR051910">
    <property type="entry name" value="ComF/GntX_DNA_util-trans"/>
</dbReference>
<dbReference type="Pfam" id="PF18912">
    <property type="entry name" value="DZR_2"/>
    <property type="match status" value="1"/>
</dbReference>
<protein>
    <submittedName>
        <fullName evidence="4">Putative amidophosphoribosyltransferase</fullName>
    </submittedName>
</protein>
<dbReference type="Gene3D" id="3.40.50.2020">
    <property type="match status" value="1"/>
</dbReference>
<proteinExistence type="inferred from homology"/>
<evidence type="ECO:0000259" key="3">
    <source>
        <dbReference type="Pfam" id="PF18912"/>
    </source>
</evidence>
<dbReference type="RefSeq" id="WP_295320401.1">
    <property type="nucleotide sequence ID" value="NZ_LT598653.1"/>
</dbReference>
<dbReference type="InterPro" id="IPR044005">
    <property type="entry name" value="DZR_2"/>
</dbReference>
<evidence type="ECO:0000259" key="2">
    <source>
        <dbReference type="Pfam" id="PF00156"/>
    </source>
</evidence>
<dbReference type="InterPro" id="IPR029057">
    <property type="entry name" value="PRTase-like"/>
</dbReference>
<organism evidence="4">
    <name type="scientific">uncultured Sphingopyxis sp</name>
    <dbReference type="NCBI Taxonomy" id="310581"/>
    <lineage>
        <taxon>Bacteria</taxon>
        <taxon>Pseudomonadati</taxon>
        <taxon>Pseudomonadota</taxon>
        <taxon>Alphaproteobacteria</taxon>
        <taxon>Sphingomonadales</taxon>
        <taxon>Sphingomonadaceae</taxon>
        <taxon>Sphingopyxis</taxon>
        <taxon>environmental samples</taxon>
    </lineage>
</organism>
<keyword evidence="4" id="KW-0328">Glycosyltransferase</keyword>
<dbReference type="GO" id="GO:0016757">
    <property type="term" value="F:glycosyltransferase activity"/>
    <property type="evidence" value="ECO:0007669"/>
    <property type="project" value="UniProtKB-KW"/>
</dbReference>
<dbReference type="Pfam" id="PF00156">
    <property type="entry name" value="Pribosyltran"/>
    <property type="match status" value="1"/>
</dbReference>
<keyword evidence="4" id="KW-0808">Transferase</keyword>
<feature type="domain" description="Phosphoribosyltransferase" evidence="2">
    <location>
        <begin position="206"/>
        <end position="262"/>
    </location>
</feature>
<dbReference type="SUPFAM" id="SSF53271">
    <property type="entry name" value="PRTase-like"/>
    <property type="match status" value="1"/>
</dbReference>
<reference evidence="4" key="1">
    <citation type="submission" date="2016-03" db="EMBL/GenBank/DDBJ databases">
        <authorList>
            <person name="Ploux O."/>
        </authorList>
    </citation>
    <scope>NUCLEOTIDE SEQUENCE</scope>
    <source>
        <strain evidence="4">UC10</strain>
    </source>
</reference>
<name>A0A1Y5PVA5_9SPHN</name>
<dbReference type="PANTHER" id="PTHR47505:SF1">
    <property type="entry name" value="DNA UTILIZATION PROTEIN YHGH"/>
    <property type="match status" value="1"/>
</dbReference>
<dbReference type="InterPro" id="IPR000836">
    <property type="entry name" value="PRTase_dom"/>
</dbReference>
<dbReference type="AlphaFoldDB" id="A0A1Y5PVA5"/>
<accession>A0A1Y5PVA5</accession>
<evidence type="ECO:0000256" key="1">
    <source>
        <dbReference type="ARBA" id="ARBA00008007"/>
    </source>
</evidence>
<comment type="similarity">
    <text evidence="1">Belongs to the ComF/GntX family.</text>
</comment>
<dbReference type="KEGG" id="sphu:SPPYR_2843"/>
<dbReference type="EMBL" id="LT598653">
    <property type="protein sequence ID" value="SBV33963.1"/>
    <property type="molecule type" value="Genomic_DNA"/>
</dbReference>
<sequence>MRHNPLMAGATGDAEKAGAPAGAWLAGLRVASRAIVDYALPPRCPGCGAIVGDDSQFCLACWSSLDFLGEPACAHCSIPLPEVVPGGEIACGACLAQPPPFEGAPAALAYGPVARTVALRLKYGRRTGHARLMARLMARRLALLGDIDAILLVPVPLHRWRLWSRGFNQAALLANELARLTGVRRDHHLLRRVKSTASLRGKGRKERERIVAGAFALASDARARAAGRHLVLIDDVHASGATLRAAARALRRSGAARVSALTWARVVPDAAKGNIFDFASLDSDMQGERMTG</sequence>
<evidence type="ECO:0000313" key="4">
    <source>
        <dbReference type="EMBL" id="SBV33963.1"/>
    </source>
</evidence>
<feature type="domain" description="Double zinc ribbon" evidence="3">
    <location>
        <begin position="35"/>
        <end position="95"/>
    </location>
</feature>